<gene>
    <name evidence="2" type="ORF">GRJ2_003231100</name>
</gene>
<evidence type="ECO:0000259" key="1">
    <source>
        <dbReference type="Pfam" id="PF14529"/>
    </source>
</evidence>
<organism evidence="2 3">
    <name type="scientific">Grus japonensis</name>
    <name type="common">Japanese crane</name>
    <name type="synonym">Red-crowned crane</name>
    <dbReference type="NCBI Taxonomy" id="30415"/>
    <lineage>
        <taxon>Eukaryota</taxon>
        <taxon>Metazoa</taxon>
        <taxon>Chordata</taxon>
        <taxon>Craniata</taxon>
        <taxon>Vertebrata</taxon>
        <taxon>Euteleostomi</taxon>
        <taxon>Archelosauria</taxon>
        <taxon>Archosauria</taxon>
        <taxon>Dinosauria</taxon>
        <taxon>Saurischia</taxon>
        <taxon>Theropoda</taxon>
        <taxon>Coelurosauria</taxon>
        <taxon>Aves</taxon>
        <taxon>Neognathae</taxon>
        <taxon>Neoaves</taxon>
        <taxon>Gruiformes</taxon>
        <taxon>Gruidae</taxon>
        <taxon>Grus</taxon>
    </lineage>
</organism>
<protein>
    <recommendedName>
        <fullName evidence="1">Endonuclease/exonuclease/phosphatase domain-containing protein</fullName>
    </recommendedName>
</protein>
<dbReference type="PANTHER" id="PTHR33332">
    <property type="entry name" value="REVERSE TRANSCRIPTASE DOMAIN-CONTAINING PROTEIN"/>
    <property type="match status" value="1"/>
</dbReference>
<keyword evidence="3" id="KW-1185">Reference proteome</keyword>
<evidence type="ECO:0000313" key="3">
    <source>
        <dbReference type="Proteomes" id="UP001623348"/>
    </source>
</evidence>
<reference evidence="2 3" key="1">
    <citation type="submission" date="2024-06" db="EMBL/GenBank/DDBJ databases">
        <title>The draft genome of Grus japonensis, version 3.</title>
        <authorList>
            <person name="Nabeshima K."/>
            <person name="Suzuki S."/>
            <person name="Onuma M."/>
        </authorList>
    </citation>
    <scope>NUCLEOTIDE SEQUENCE [LARGE SCALE GENOMIC DNA]</scope>
    <source>
        <strain evidence="2 3">451A</strain>
    </source>
</reference>
<sequence>MALTVDDDIVESLWVRMKGKVNKVDVVVGVYYQPLSQDTTTDELFYKELRDISRSAALVLMGDFNFPDVNWEHHTADTNKSRKFLKHVEDNFLVQVTHLVDQGKPVDVVVLDFSKAFDSVSHNHEFTKGKSCLTNIITFYDEMTGLVDEGRAVDIVYLDFRKVFDTVSHKIIIEKLLMHGLDEQTVRWIENWLNGQAQRVA</sequence>
<dbReference type="EMBL" id="BAAFJT010000241">
    <property type="protein sequence ID" value="GAB0207654.1"/>
    <property type="molecule type" value="Genomic_DNA"/>
</dbReference>
<dbReference type="Gene3D" id="3.60.10.10">
    <property type="entry name" value="Endonuclease/exonuclease/phosphatase"/>
    <property type="match status" value="1"/>
</dbReference>
<feature type="domain" description="Endonuclease/exonuclease/phosphatase" evidence="1">
    <location>
        <begin position="27"/>
        <end position="96"/>
    </location>
</feature>
<dbReference type="SUPFAM" id="SSF56219">
    <property type="entry name" value="DNase I-like"/>
    <property type="match status" value="1"/>
</dbReference>
<dbReference type="Proteomes" id="UP001623348">
    <property type="component" value="Unassembled WGS sequence"/>
</dbReference>
<proteinExistence type="predicted"/>
<dbReference type="InterPro" id="IPR036691">
    <property type="entry name" value="Endo/exonu/phosph_ase_sf"/>
</dbReference>
<dbReference type="AlphaFoldDB" id="A0ABC9YDW9"/>
<dbReference type="InterPro" id="IPR005135">
    <property type="entry name" value="Endo/exonuclease/phosphatase"/>
</dbReference>
<evidence type="ECO:0000313" key="2">
    <source>
        <dbReference type="EMBL" id="GAB0207654.1"/>
    </source>
</evidence>
<dbReference type="Pfam" id="PF14529">
    <property type="entry name" value="Exo_endo_phos_2"/>
    <property type="match status" value="1"/>
</dbReference>
<comment type="caution">
    <text evidence="2">The sequence shown here is derived from an EMBL/GenBank/DDBJ whole genome shotgun (WGS) entry which is preliminary data.</text>
</comment>
<name>A0ABC9YDW9_GRUJA</name>
<accession>A0ABC9YDW9</accession>